<dbReference type="OMA" id="CTSARLF"/>
<evidence type="ECO:0000313" key="3">
    <source>
        <dbReference type="EnsemblPlants" id="OB01G15450.1"/>
    </source>
</evidence>
<dbReference type="RefSeq" id="XP_015695969.1">
    <property type="nucleotide sequence ID" value="XM_015840483.1"/>
</dbReference>
<dbReference type="Proteomes" id="UP000006038">
    <property type="component" value="Chromosome 1"/>
</dbReference>
<dbReference type="GeneID" id="102717113"/>
<dbReference type="eggNOG" id="ENOG502QRN8">
    <property type="taxonomic scope" value="Eukaryota"/>
</dbReference>
<name>J3KX39_ORYBR</name>
<reference evidence="3" key="1">
    <citation type="journal article" date="2013" name="Nat. Commun.">
        <title>Whole-genome sequencing of Oryza brachyantha reveals mechanisms underlying Oryza genome evolution.</title>
        <authorList>
            <person name="Chen J."/>
            <person name="Huang Q."/>
            <person name="Gao D."/>
            <person name="Wang J."/>
            <person name="Lang Y."/>
            <person name="Liu T."/>
            <person name="Li B."/>
            <person name="Bai Z."/>
            <person name="Luis Goicoechea J."/>
            <person name="Liang C."/>
            <person name="Chen C."/>
            <person name="Zhang W."/>
            <person name="Sun S."/>
            <person name="Liao Y."/>
            <person name="Zhang X."/>
            <person name="Yang L."/>
            <person name="Song C."/>
            <person name="Wang M."/>
            <person name="Shi J."/>
            <person name="Liu G."/>
            <person name="Liu J."/>
            <person name="Zhou H."/>
            <person name="Zhou W."/>
            <person name="Yu Q."/>
            <person name="An N."/>
            <person name="Chen Y."/>
            <person name="Cai Q."/>
            <person name="Wang B."/>
            <person name="Liu B."/>
            <person name="Min J."/>
            <person name="Huang Y."/>
            <person name="Wu H."/>
            <person name="Li Z."/>
            <person name="Zhang Y."/>
            <person name="Yin Y."/>
            <person name="Song W."/>
            <person name="Jiang J."/>
            <person name="Jackson S.A."/>
            <person name="Wing R.A."/>
            <person name="Wang J."/>
            <person name="Chen M."/>
        </authorList>
    </citation>
    <scope>NUCLEOTIDE SEQUENCE [LARGE SCALE GENOMIC DNA]</scope>
    <source>
        <strain evidence="3">cv. IRGC 101232</strain>
    </source>
</reference>
<keyword evidence="4" id="KW-1185">Reference proteome</keyword>
<feature type="compositionally biased region" description="Polar residues" evidence="1">
    <location>
        <begin position="273"/>
        <end position="288"/>
    </location>
</feature>
<dbReference type="STRING" id="4533.J3KX39"/>
<gene>
    <name evidence="3" type="primary">LOC102717113</name>
</gene>
<dbReference type="HOGENOM" id="CLU_056257_0_1_1"/>
<protein>
    <recommendedName>
        <fullName evidence="2">DUF1664 domain-containing protein</fullName>
    </recommendedName>
</protein>
<dbReference type="InterPro" id="IPR012458">
    <property type="entry name" value="DUF1664"/>
</dbReference>
<proteinExistence type="predicted"/>
<dbReference type="KEGG" id="obr:102717113"/>
<reference evidence="3" key="2">
    <citation type="submission" date="2013-04" db="UniProtKB">
        <authorList>
            <consortium name="EnsemblPlants"/>
        </authorList>
    </citation>
    <scope>IDENTIFICATION</scope>
</reference>
<evidence type="ECO:0000256" key="1">
    <source>
        <dbReference type="SAM" id="MobiDB-lite"/>
    </source>
</evidence>
<dbReference type="AlphaFoldDB" id="J3KX39"/>
<evidence type="ECO:0000313" key="4">
    <source>
        <dbReference type="Proteomes" id="UP000006038"/>
    </source>
</evidence>
<organism evidence="3">
    <name type="scientific">Oryza brachyantha</name>
    <name type="common">malo sina</name>
    <dbReference type="NCBI Taxonomy" id="4533"/>
    <lineage>
        <taxon>Eukaryota</taxon>
        <taxon>Viridiplantae</taxon>
        <taxon>Streptophyta</taxon>
        <taxon>Embryophyta</taxon>
        <taxon>Tracheophyta</taxon>
        <taxon>Spermatophyta</taxon>
        <taxon>Magnoliopsida</taxon>
        <taxon>Liliopsida</taxon>
        <taxon>Poales</taxon>
        <taxon>Poaceae</taxon>
        <taxon>BOP clade</taxon>
        <taxon>Oryzoideae</taxon>
        <taxon>Oryzeae</taxon>
        <taxon>Oryzinae</taxon>
        <taxon>Oryza</taxon>
    </lineage>
</organism>
<dbReference type="Gramene" id="OB01G15450.1">
    <property type="protein sequence ID" value="OB01G15450.1"/>
    <property type="gene ID" value="OB01G15450"/>
</dbReference>
<accession>J3KX39</accession>
<dbReference type="RefSeq" id="XP_015695972.1">
    <property type="nucleotide sequence ID" value="XM_015840486.2"/>
</dbReference>
<sequence>MALVQLGMGVGRVVLLCGAGFVGSMAVRSGSFADILAEFQLAMEDQEASGSSGITEITKQLDQLATQLREHVSRAAVVYVDSAGNGVASSLVGPAAAAGALSYGYMRWKGISIASLMYVTKKNMANAVESMTTNLKQVQTSLAAAKRHLTQRIQHVDDKLEHQKEISGQIRDEVTGARLKLQNIGSDMQNLKEMAEGLGGKLDSIEAKQNYSLAGVMYLVEFIEQNGGRLPRSVENVQRTARLAGITGDKKQLLGLGQLLAIEPGSRAGGLHSTSPLLQFNAPSSARHSSTDRSKVL</sequence>
<dbReference type="PANTHER" id="PTHR46667">
    <property type="entry name" value="OS05G0182700 PROTEIN"/>
    <property type="match status" value="1"/>
</dbReference>
<dbReference type="Gene3D" id="1.20.1170.10">
    <property type="match status" value="1"/>
</dbReference>
<dbReference type="PANTHER" id="PTHR46667:SF6">
    <property type="entry name" value="OS01G0185100 PROTEIN"/>
    <property type="match status" value="1"/>
</dbReference>
<dbReference type="OrthoDB" id="666003at2759"/>
<dbReference type="EnsemblPlants" id="OB01G15450.1">
    <property type="protein sequence ID" value="OB01G15450.1"/>
    <property type="gene ID" value="OB01G15450"/>
</dbReference>
<dbReference type="Pfam" id="PF07889">
    <property type="entry name" value="DUF1664"/>
    <property type="match status" value="1"/>
</dbReference>
<feature type="domain" description="DUF1664" evidence="2">
    <location>
        <begin position="87"/>
        <end position="209"/>
    </location>
</feature>
<feature type="region of interest" description="Disordered" evidence="1">
    <location>
        <begin position="273"/>
        <end position="297"/>
    </location>
</feature>
<evidence type="ECO:0000259" key="2">
    <source>
        <dbReference type="Pfam" id="PF07889"/>
    </source>
</evidence>